<organism evidence="3 4">
    <name type="scientific">Rhizobium setariae</name>
    <dbReference type="NCBI Taxonomy" id="2801340"/>
    <lineage>
        <taxon>Bacteria</taxon>
        <taxon>Pseudomonadati</taxon>
        <taxon>Pseudomonadota</taxon>
        <taxon>Alphaproteobacteria</taxon>
        <taxon>Hyphomicrobiales</taxon>
        <taxon>Rhizobiaceae</taxon>
        <taxon>Rhizobium/Agrobacterium group</taxon>
        <taxon>Rhizobium</taxon>
    </lineage>
</organism>
<feature type="domain" description="Phosphatidic acid phosphatase type 2/haloperoxidase" evidence="2">
    <location>
        <begin position="95"/>
        <end position="206"/>
    </location>
</feature>
<dbReference type="InterPro" id="IPR000326">
    <property type="entry name" value="PAP2/HPO"/>
</dbReference>
<evidence type="ECO:0000313" key="4">
    <source>
        <dbReference type="Proteomes" id="UP000633219"/>
    </source>
</evidence>
<dbReference type="PANTHER" id="PTHR14969">
    <property type="entry name" value="SPHINGOSINE-1-PHOSPHATE PHOSPHOHYDROLASE"/>
    <property type="match status" value="1"/>
</dbReference>
<dbReference type="Proteomes" id="UP000633219">
    <property type="component" value="Unassembled WGS sequence"/>
</dbReference>
<evidence type="ECO:0000256" key="1">
    <source>
        <dbReference type="SAM" id="Phobius"/>
    </source>
</evidence>
<dbReference type="EMBL" id="JAEQNC010000011">
    <property type="protein sequence ID" value="MBL0374122.1"/>
    <property type="molecule type" value="Genomic_DNA"/>
</dbReference>
<dbReference type="InterPro" id="IPR036938">
    <property type="entry name" value="PAP2/HPO_sf"/>
</dbReference>
<keyword evidence="1" id="KW-1133">Transmembrane helix</keyword>
<dbReference type="SMART" id="SM00014">
    <property type="entry name" value="acidPPc"/>
    <property type="match status" value="1"/>
</dbReference>
<sequence length="223" mass="24960">MTKSEHRPLPVLYPFAAIVVLVLFAFLFLDRQAAVMSGHWPGWLSGPSAAITDVGASWWILTLTTLVIFAAWAWKQFARSDFAGRMSTTIISMCFYVLISVGLAALIVNIIKRLIGRPRPFMADDHGIFSFNPLARNFDFESFPSGHATTNGAFFMALALLFPRFRWPLLVIGVCFALTRVFIGVHFPSDVTAGFGFGMWFAFAVAVWFSRYGIVFDKSLRLK</sequence>
<dbReference type="PANTHER" id="PTHR14969:SF13">
    <property type="entry name" value="AT30094P"/>
    <property type="match status" value="1"/>
</dbReference>
<protein>
    <submittedName>
        <fullName evidence="3">Phosphatase PAP2 family protein</fullName>
    </submittedName>
</protein>
<dbReference type="RefSeq" id="WP_201661841.1">
    <property type="nucleotide sequence ID" value="NZ_JAEQNC010000011.1"/>
</dbReference>
<proteinExistence type="predicted"/>
<keyword evidence="1" id="KW-0812">Transmembrane</keyword>
<dbReference type="AlphaFoldDB" id="A0A937CR91"/>
<comment type="caution">
    <text evidence="3">The sequence shown here is derived from an EMBL/GenBank/DDBJ whole genome shotgun (WGS) entry which is preliminary data.</text>
</comment>
<reference evidence="3" key="1">
    <citation type="submission" date="2021-01" db="EMBL/GenBank/DDBJ databases">
        <title>Rhizobium sp. strain KVB221 16S ribosomal RNA gene Genome sequencing and assembly.</title>
        <authorList>
            <person name="Kang M."/>
        </authorList>
    </citation>
    <scope>NUCLEOTIDE SEQUENCE</scope>
    <source>
        <strain evidence="3">KVB221</strain>
    </source>
</reference>
<feature type="transmembrane region" description="Helical" evidence="1">
    <location>
        <begin position="49"/>
        <end position="74"/>
    </location>
</feature>
<gene>
    <name evidence="3" type="ORF">JJB09_19035</name>
</gene>
<name>A0A937CR91_9HYPH</name>
<dbReference type="Gene3D" id="1.20.144.10">
    <property type="entry name" value="Phosphatidic acid phosphatase type 2/haloperoxidase"/>
    <property type="match status" value="2"/>
</dbReference>
<feature type="transmembrane region" description="Helical" evidence="1">
    <location>
        <begin position="169"/>
        <end position="187"/>
    </location>
</feature>
<evidence type="ECO:0000259" key="2">
    <source>
        <dbReference type="SMART" id="SM00014"/>
    </source>
</evidence>
<dbReference type="SUPFAM" id="SSF48317">
    <property type="entry name" value="Acid phosphatase/Vanadium-dependent haloperoxidase"/>
    <property type="match status" value="1"/>
</dbReference>
<keyword evidence="1" id="KW-0472">Membrane</keyword>
<feature type="transmembrane region" description="Helical" evidence="1">
    <location>
        <begin position="193"/>
        <end position="214"/>
    </location>
</feature>
<feature type="transmembrane region" description="Helical" evidence="1">
    <location>
        <begin position="12"/>
        <end position="29"/>
    </location>
</feature>
<accession>A0A937CR91</accession>
<feature type="transmembrane region" description="Helical" evidence="1">
    <location>
        <begin position="86"/>
        <end position="111"/>
    </location>
</feature>
<dbReference type="Pfam" id="PF01569">
    <property type="entry name" value="PAP2"/>
    <property type="match status" value="1"/>
</dbReference>
<keyword evidence="4" id="KW-1185">Reference proteome</keyword>
<evidence type="ECO:0000313" key="3">
    <source>
        <dbReference type="EMBL" id="MBL0374122.1"/>
    </source>
</evidence>